<evidence type="ECO:0000256" key="2">
    <source>
        <dbReference type="ARBA" id="ARBA00022676"/>
    </source>
</evidence>
<dbReference type="InterPro" id="IPR021234">
    <property type="entry name" value="DUF2827"/>
</dbReference>
<evidence type="ECO:0000259" key="4">
    <source>
        <dbReference type="Pfam" id="PF00852"/>
    </source>
</evidence>
<dbReference type="Pfam" id="PF01755">
    <property type="entry name" value="Glyco_transf_25"/>
    <property type="match status" value="1"/>
</dbReference>
<evidence type="ECO:0000256" key="3">
    <source>
        <dbReference type="ARBA" id="ARBA00022679"/>
    </source>
</evidence>
<protein>
    <recommendedName>
        <fullName evidence="7">Alpha-(1,3)-fucosyltransferase FucT N-terminal domain-containing protein</fullName>
    </recommendedName>
</protein>
<comment type="similarity">
    <text evidence="1">Belongs to the glycosyltransferase 10 family.</text>
</comment>
<dbReference type="GO" id="GO:0016020">
    <property type="term" value="C:membrane"/>
    <property type="evidence" value="ECO:0007669"/>
    <property type="project" value="InterPro"/>
</dbReference>
<evidence type="ECO:0008006" key="7">
    <source>
        <dbReference type="Google" id="ProtNLM"/>
    </source>
</evidence>
<dbReference type="Pfam" id="PF00852">
    <property type="entry name" value="Glyco_transf_10"/>
    <property type="match status" value="1"/>
</dbReference>
<dbReference type="InterPro" id="IPR055270">
    <property type="entry name" value="Glyco_tran_10_C"/>
</dbReference>
<dbReference type="InterPro" id="IPR001503">
    <property type="entry name" value="Glyco_trans_10"/>
</dbReference>
<dbReference type="CDD" id="cd06532">
    <property type="entry name" value="Glyco_transf_25"/>
    <property type="match status" value="1"/>
</dbReference>
<dbReference type="PANTHER" id="PTHR11929:SF194">
    <property type="entry name" value="ALPHA-(1,3)-FUCOSYLTRANSFERASE 10"/>
    <property type="match status" value="1"/>
</dbReference>
<dbReference type="Pfam" id="PF10933">
    <property type="entry name" value="DUF2827"/>
    <property type="match status" value="1"/>
</dbReference>
<evidence type="ECO:0000313" key="6">
    <source>
        <dbReference type="EMBL" id="QHT14845.1"/>
    </source>
</evidence>
<proteinExistence type="inferred from homology"/>
<dbReference type="SUPFAM" id="SSF53756">
    <property type="entry name" value="UDP-Glycosyltransferase/glycogen phosphorylase"/>
    <property type="match status" value="1"/>
</dbReference>
<evidence type="ECO:0000256" key="1">
    <source>
        <dbReference type="ARBA" id="ARBA00008919"/>
    </source>
</evidence>
<evidence type="ECO:0000259" key="5">
    <source>
        <dbReference type="Pfam" id="PF01755"/>
    </source>
</evidence>
<dbReference type="EMBL" id="MN739592">
    <property type="protein sequence ID" value="QHT14845.1"/>
    <property type="molecule type" value="Genomic_DNA"/>
</dbReference>
<dbReference type="Gene3D" id="3.40.50.11660">
    <property type="entry name" value="Glycosyl transferase family 10, C-terminal domain"/>
    <property type="match status" value="1"/>
</dbReference>
<dbReference type="InterPro" id="IPR038577">
    <property type="entry name" value="GT10-like_C_sf"/>
</dbReference>
<reference evidence="6" key="1">
    <citation type="journal article" date="2020" name="Nature">
        <title>Giant virus diversity and host interactions through global metagenomics.</title>
        <authorList>
            <person name="Schulz F."/>
            <person name="Roux S."/>
            <person name="Paez-Espino D."/>
            <person name="Jungbluth S."/>
            <person name="Walsh D.A."/>
            <person name="Denef V.J."/>
            <person name="McMahon K.D."/>
            <person name="Konstantinidis K.T."/>
            <person name="Eloe-Fadrosh E.A."/>
            <person name="Kyrpides N.C."/>
            <person name="Woyke T."/>
        </authorList>
    </citation>
    <scope>NUCLEOTIDE SEQUENCE</scope>
    <source>
        <strain evidence="6">GVMAG-M-3300023174-141</strain>
    </source>
</reference>
<sequence>MPRIGISFRPNADIFYSGFNQTAFLFSELFTTLGYDVVMIDVSNSDGKCTIPKTLPTENLYQVRGLDLLLDMDGLISADDRVKVSKATIVFLRTFVQFTEMDSSVYIETPYVRRSFDHVREIWCWDILNPENTLPSIQTLFPCPLRTVPFIWSSTVAQHFLGEHATTFRKGCQWTVHVAEKNVENTSSSILPLVAIRELCLSRVLDAHYKIHNMEAIKDNKFLKENVLDNIQSEQLPLEMVPKQPFYEWLGGENVILFSHSRFVPLRIGLLNALWMGFPLVHNSLALKGLHPVLGELYYQGNDIRQISAAFSYLNSKPGAVYAASAEIRYTMTETFGIQAKQAAWNERMTAVFSFVPTTVAPITCTPITCTPITCTPITVDPVEKPIVSAPVVSAPVVSSPSRLEKPVHSNDILTVAFSDMWPGFNYDSNFIMDALRHELGSRTIRGMPYDSAVVPHVVIFGPYSESWKSIPSSIPKVYFSAENWALPNDPSIKLYLTSSRTENSSFLRIPTWMTFIDWFSGNTQLPADSSDNPIRLPLHFATTPHPIGFKDRKAFCGFVVSNPICTFRNQVFDVVNQYKRVDSGGALYNNIGGQLSLKYPGGGCGDISKHHFFAEHQFTISFENSQAPGYITEKVLHSKMAGCVPLYWGDSTTDGDFTPNSFINLSNTSDPQTVLAIIKKLESNPDMCARIAATPILDETRVAKAKAIMSNMSGELLRIMGLHSIKGIEKTYVINLDTRPDRWAKLMAAEPYLEPLVERVPGVNGKTLEMNPFVFHLFNQNEFQWKKSIIGCNLSHISVWNRIATAEKEGYYLVLEDDVRFQKDWMSSWKESLKVIPADADLLYLGGVLPPNKAALPLASKRYNEHWSFIQPNTFFSPVPIPVFHFCAYSYILTRAGAQKIIAYLNDSEKKSFTVSDHLLGHPSVGLTKYFADPLLSYCFQEDDPVYVSSQFNDLHREDKFDSDIWNNKECFTEEELAPFRNPITAPTSVLASIPEEVDESAVAAAEAPVVEPVSTETSEKTLRVYHASPEPYQPYEMIWLQDMLQRKIELISLENATIGHNTWFIVQRPHIEKLISIFQQMEEHRIPFHIIHISDEFCSDDLSFYSMSMCKSVLRNYIRPDFNGLPHVHTIPLGYHHKPTSVKSFDERELVWSFHGTDWFERSKQLEGFIDFVPYSCNLQPHWNHPTATREKTYLSLLGSSKFCPILKGQHAETFRLYEALESGTLPLTTITDPVYLEWVDSHMGLSSVYDWTNPVAVLSGPPLSEQVRLEVQKRWFNWKKNVQDICSSMLS</sequence>
<keyword evidence="3" id="KW-0808">Transferase</keyword>
<accession>A0A6C0DGY9</accession>
<feature type="domain" description="Fucosyltransferase C-terminal" evidence="4">
    <location>
        <begin position="567"/>
        <end position="688"/>
    </location>
</feature>
<dbReference type="GO" id="GO:0046920">
    <property type="term" value="F:alpha-(1-&gt;3)-fucosyltransferase activity"/>
    <property type="evidence" value="ECO:0007669"/>
    <property type="project" value="TreeGrafter"/>
</dbReference>
<keyword evidence="2" id="KW-0328">Glycosyltransferase</keyword>
<feature type="domain" description="Glycosyl transferase family 25" evidence="5">
    <location>
        <begin position="731"/>
        <end position="909"/>
    </location>
</feature>
<dbReference type="PANTHER" id="PTHR11929">
    <property type="entry name" value="ALPHA- 1,3 -FUCOSYLTRANSFERASE"/>
    <property type="match status" value="1"/>
</dbReference>
<organism evidence="6">
    <name type="scientific">viral metagenome</name>
    <dbReference type="NCBI Taxonomy" id="1070528"/>
    <lineage>
        <taxon>unclassified sequences</taxon>
        <taxon>metagenomes</taxon>
        <taxon>organismal metagenomes</taxon>
    </lineage>
</organism>
<dbReference type="InterPro" id="IPR002654">
    <property type="entry name" value="Glyco_trans_25"/>
</dbReference>
<name>A0A6C0DGY9_9ZZZZ</name>